<dbReference type="Proteomes" id="UP001516351">
    <property type="component" value="Unassembled WGS sequence"/>
</dbReference>
<sequence>MSTVSNHLPNQISSVYAYRLNVDGTLTALYGNEAIGPLTAKYTSSYLQYVDSQGNIILNTQSPTAGIYQTSNGFISYNYQAPDWGITLFTNDQIQNPSQVHWVNQNGVPIGSKAPADYFGNSTSLTLSDSSGYYPITYPQVLGGANSSAGSYDEAAHANMPGVAYPYGYLPTTLHNVYLYVLKADGSIMAGYDNEAIPTMTASYDGTTWIYTDGDGNRVSSSLAGMTGIYQTENGFVIHTDYNLTYLISNDKIAKPAEVSWSNQSGAVPGAAGFPSFMGSTTSITLTDNKDNQSASLSIVPGGVTSQGTYDPNAHNVMPGNPLPDVFLPKNINSIYVYLLNSDGTVTATNNNAAIGPLQASFDGKTWTYTDASGNIVATSPNASTGMYQSRSSFVTYDSSRGALLFSNDPINDPEHVRWSNQAGSVPGANGFPNFAGSTSSIVLSDTIVDNSLYLSQVSGGVVTQGNYDPNEHVLMPGLPLPDTFLPTTLDNVYVYLLNADGTVTATNNNNAIGPLKASFDGKTWTYTDASGNVVATSPNASAGMYQTQNGFVTYDSSRGALLFSNDQITNPEHVKWANQAGSVPGSTGFPNFAGWTTSIKLSDTVVDQSLSLSQVSGGVVTQGSYDPNAHAVMPGVPFPEGYLPTNLDNIYVYLLNSDGTVTATHGNAPIGPLTASFDGKIWTYTDASGNVISSSQNGATGMYQTSNGFVSYDVSQGILLFSNDKISDPSKVTWANQNGSILGSSTIPDFIGSSTSIKLSDTAGDSSLAYGQVLGGVVSPGVYDPNAHAAMPGVALPSGYLPSELNDVYLYIMNSDGTLAAKNANEAVGPLKAQYDGTTWTYVDAEGNIVLTGPNTTTGVYQTENGFVSYSVGGGWILVSNDKIPDASELRWSNQSGETPGNTPFPIWAPGSTSLIIQNATGDKNVSYDFSTGGATAPGVYDPNAHQDMPCFLEGTRILTAAGYKNVEALALTDEVAVFRNGEAVWRPIKALAVGVCQVKATEHDDRAGYPVVIRQGALGHGVPFKDLRVTADHGIEVEGRLFLARSLVDGEKIYFDKSISTYRYFHIDLHDHEVIEADGARVESYGDDGYRALFNNASMLINTTLSFDTAISLKTVCVEPDVILAMREKLGLKEMQDDGATPDALNFHLVTEDGQELRPRSMAGSRYSFLLPEHVSTVRMVSAAARPYDVIGVHRDDRRALGVLIGEITVFEASAAIRQDGHLLNRRCVGWTALENDQCRWTKGDARLDLEREDTANAAIISIDVLDDCVRFGRA</sequence>
<evidence type="ECO:0000259" key="1">
    <source>
        <dbReference type="Pfam" id="PF13403"/>
    </source>
</evidence>
<dbReference type="RefSeq" id="WP_267311780.1">
    <property type="nucleotide sequence ID" value="NZ_JABXXV010000006.1"/>
</dbReference>
<accession>A0ABX2P7R3</accession>
<protein>
    <submittedName>
        <fullName evidence="2">Hint domain-containing protein</fullName>
    </submittedName>
</protein>
<reference evidence="2 3" key="1">
    <citation type="submission" date="2020-06" db="EMBL/GenBank/DDBJ databases">
        <title>Synonyms of Asaia species.</title>
        <authorList>
            <person name="Sombolestani A."/>
        </authorList>
    </citation>
    <scope>NUCLEOTIDE SEQUENCE [LARGE SCALE GENOMIC DNA]</scope>
    <source>
        <strain evidence="2 3">LMG 27047</strain>
    </source>
</reference>
<proteinExistence type="predicted"/>
<feature type="domain" description="Hedgehog/Intein (Hint)" evidence="1">
    <location>
        <begin position="951"/>
        <end position="1089"/>
    </location>
</feature>
<dbReference type="InterPro" id="IPR028992">
    <property type="entry name" value="Hedgehog/Intein_dom"/>
</dbReference>
<dbReference type="Gene3D" id="2.170.16.10">
    <property type="entry name" value="Hedgehog/Intein (Hint) domain"/>
    <property type="match status" value="1"/>
</dbReference>
<gene>
    <name evidence="2" type="ORF">HW542_11355</name>
</gene>
<organism evidence="2 3">
    <name type="scientific">Asaia spathodeae</name>
    <dbReference type="NCBI Taxonomy" id="657016"/>
    <lineage>
        <taxon>Bacteria</taxon>
        <taxon>Pseudomonadati</taxon>
        <taxon>Pseudomonadota</taxon>
        <taxon>Alphaproteobacteria</taxon>
        <taxon>Acetobacterales</taxon>
        <taxon>Acetobacteraceae</taxon>
        <taxon>Asaia</taxon>
    </lineage>
</organism>
<dbReference type="Pfam" id="PF13403">
    <property type="entry name" value="Hint_2"/>
    <property type="match status" value="1"/>
</dbReference>
<name>A0ABX2P7R3_9PROT</name>
<evidence type="ECO:0000313" key="2">
    <source>
        <dbReference type="EMBL" id="NVN47400.1"/>
    </source>
</evidence>
<dbReference type="EMBL" id="JABXXV010000006">
    <property type="protein sequence ID" value="NVN47400.1"/>
    <property type="molecule type" value="Genomic_DNA"/>
</dbReference>
<comment type="caution">
    <text evidence="2">The sequence shown here is derived from an EMBL/GenBank/DDBJ whole genome shotgun (WGS) entry which is preliminary data.</text>
</comment>
<evidence type="ECO:0000313" key="3">
    <source>
        <dbReference type="Proteomes" id="UP001516351"/>
    </source>
</evidence>
<keyword evidence="3" id="KW-1185">Reference proteome</keyword>